<accession>A0A0A9H813</accession>
<proteinExistence type="predicted"/>
<protein>
    <submittedName>
        <fullName evidence="1">Uncharacterized protein</fullName>
    </submittedName>
</protein>
<organism evidence="1">
    <name type="scientific">Arundo donax</name>
    <name type="common">Giant reed</name>
    <name type="synonym">Donax arundinaceus</name>
    <dbReference type="NCBI Taxonomy" id="35708"/>
    <lineage>
        <taxon>Eukaryota</taxon>
        <taxon>Viridiplantae</taxon>
        <taxon>Streptophyta</taxon>
        <taxon>Embryophyta</taxon>
        <taxon>Tracheophyta</taxon>
        <taxon>Spermatophyta</taxon>
        <taxon>Magnoliopsida</taxon>
        <taxon>Liliopsida</taxon>
        <taxon>Poales</taxon>
        <taxon>Poaceae</taxon>
        <taxon>PACMAD clade</taxon>
        <taxon>Arundinoideae</taxon>
        <taxon>Arundineae</taxon>
        <taxon>Arundo</taxon>
    </lineage>
</organism>
<dbReference type="AlphaFoldDB" id="A0A0A9H813"/>
<name>A0A0A9H813_ARUDO</name>
<evidence type="ECO:0000313" key="1">
    <source>
        <dbReference type="EMBL" id="JAE29023.1"/>
    </source>
</evidence>
<dbReference type="EMBL" id="GBRH01168873">
    <property type="protein sequence ID" value="JAE29023.1"/>
    <property type="molecule type" value="Transcribed_RNA"/>
</dbReference>
<reference evidence="1" key="1">
    <citation type="submission" date="2014-09" db="EMBL/GenBank/DDBJ databases">
        <authorList>
            <person name="Magalhaes I.L.F."/>
            <person name="Oliveira U."/>
            <person name="Santos F.R."/>
            <person name="Vidigal T.H.D.A."/>
            <person name="Brescovit A.D."/>
            <person name="Santos A.J."/>
        </authorList>
    </citation>
    <scope>NUCLEOTIDE SEQUENCE</scope>
    <source>
        <tissue evidence="1">Shoot tissue taken approximately 20 cm above the soil surface</tissue>
    </source>
</reference>
<reference evidence="1" key="2">
    <citation type="journal article" date="2015" name="Data Brief">
        <title>Shoot transcriptome of the giant reed, Arundo donax.</title>
        <authorList>
            <person name="Barrero R.A."/>
            <person name="Guerrero F.D."/>
            <person name="Moolhuijzen P."/>
            <person name="Goolsby J.A."/>
            <person name="Tidwell J."/>
            <person name="Bellgard S.E."/>
            <person name="Bellgard M.I."/>
        </authorList>
    </citation>
    <scope>NUCLEOTIDE SEQUENCE</scope>
    <source>
        <tissue evidence="1">Shoot tissue taken approximately 20 cm above the soil surface</tissue>
    </source>
</reference>
<sequence>MGLFIHYQTTIQLCSQMQIPRALVCSSNIIREVFHY</sequence>